<feature type="region of interest" description="Disordered" evidence="7">
    <location>
        <begin position="173"/>
        <end position="226"/>
    </location>
</feature>
<dbReference type="Proteomes" id="UP000325902">
    <property type="component" value="Unassembled WGS sequence"/>
</dbReference>
<feature type="compositionally biased region" description="Basic and acidic residues" evidence="7">
    <location>
        <begin position="446"/>
        <end position="466"/>
    </location>
</feature>
<accession>A0A5N5D6W1</accession>
<reference evidence="8 9" key="1">
    <citation type="journal article" date="2019" name="Sci. Rep.">
        <title>A multi-omics analysis of the grapevine pathogen Lasiodiplodia theobromae reveals that temperature affects the expression of virulence- and pathogenicity-related genes.</title>
        <authorList>
            <person name="Felix C."/>
            <person name="Meneses R."/>
            <person name="Goncalves M.F.M."/>
            <person name="Tilleman L."/>
            <person name="Duarte A.S."/>
            <person name="Jorrin-Novo J.V."/>
            <person name="Van de Peer Y."/>
            <person name="Deforce D."/>
            <person name="Van Nieuwerburgh F."/>
            <person name="Esteves A.C."/>
            <person name="Alves A."/>
        </authorList>
    </citation>
    <scope>NUCLEOTIDE SEQUENCE [LARGE SCALE GENOMIC DNA]</scope>
    <source>
        <strain evidence="8 9">LA-SOL3</strain>
    </source>
</reference>
<dbReference type="GO" id="GO:0000481">
    <property type="term" value="P:maturation of 5S rRNA"/>
    <property type="evidence" value="ECO:0007669"/>
    <property type="project" value="TreeGrafter"/>
</dbReference>
<comment type="similarity">
    <text evidence="2">Belongs to the SNU66/SART1 family.</text>
</comment>
<feature type="compositionally biased region" description="Polar residues" evidence="7">
    <location>
        <begin position="639"/>
        <end position="653"/>
    </location>
</feature>
<dbReference type="PANTHER" id="PTHR14152">
    <property type="entry name" value="SQUAMOUS CELL CARCINOMA ANTIGEN RECOGNISED BY CYTOTOXIC T LYMPHOCYTES"/>
    <property type="match status" value="1"/>
</dbReference>
<feature type="region of interest" description="Disordered" evidence="7">
    <location>
        <begin position="271"/>
        <end position="333"/>
    </location>
</feature>
<feature type="region of interest" description="Disordered" evidence="7">
    <location>
        <begin position="15"/>
        <end position="52"/>
    </location>
</feature>
<dbReference type="OrthoDB" id="5583at2759"/>
<dbReference type="Pfam" id="PF19252">
    <property type="entry name" value="HIND"/>
    <property type="match status" value="1"/>
</dbReference>
<sequence>MDAISIEEANKIRVAMGMKPLPVPGKEDTSGPVFKEPKAGDDSDEEPASTLETRSAAAFDNWKQIEEEKAAKAKLQAKKDAIKKARDQAQRFAKLEGQGLGEGDDVDAKTWLMGQKKRQKKIEKARKLEQELAEQEAQLQAEYTAKDLAGVKVAHEFDQLGEGEEHILTLKDAAVDDEEAGDELENLGLAESERTKERLDSKKRKRAYDPNDMDESGQQSILAQYDEEIDGKKRKVFTLDGQGRTVEETQKIKDDGTLGQSKVKISLDLLQEDTPISDYVDPSEVKIKKPKKKKKEKKSRKKAADDDDIFPMPEPAAPQETGGMDVDQAEAAPPKKKIVEDFIDDEDLQANLAMQRRAALKKRKKMKPEDLARQLREEASETPDVMDTVETAEEEPGLVIDETSEFVANLQGPAERPERQRNKSSQPRSRAVSEAANGVDEEGDVDMDKSYAEVEEAQERAAREARSVSVPDITTTGLDEEETVDRGIAATLHLLKQRGQIAEANGGELNQRHIEHQRFLAEKQRMETDAEMRAKLQRERDRRSGRLEHMSAREREALAQKANQDRDRLESRKMADIFNKEYKPNVELKYIDEFGRRMNQKEAFKHLSHQFHGKGSGKQKTEKRLKKIDEEKKREAMSSLDSSQHTAMNTAMDTTAKKNRQAGVRLQ</sequence>
<organism evidence="8 9">
    <name type="scientific">Lasiodiplodia theobromae</name>
    <dbReference type="NCBI Taxonomy" id="45133"/>
    <lineage>
        <taxon>Eukaryota</taxon>
        <taxon>Fungi</taxon>
        <taxon>Dikarya</taxon>
        <taxon>Ascomycota</taxon>
        <taxon>Pezizomycotina</taxon>
        <taxon>Dothideomycetes</taxon>
        <taxon>Dothideomycetes incertae sedis</taxon>
        <taxon>Botryosphaeriales</taxon>
        <taxon>Botryosphaeriaceae</taxon>
        <taxon>Lasiodiplodia</taxon>
    </lineage>
</organism>
<evidence type="ECO:0000313" key="8">
    <source>
        <dbReference type="EMBL" id="KAB2573122.1"/>
    </source>
</evidence>
<feature type="compositionally biased region" description="Basic and acidic residues" evidence="7">
    <location>
        <begin position="191"/>
        <end position="200"/>
    </location>
</feature>
<evidence type="ECO:0000313" key="9">
    <source>
        <dbReference type="Proteomes" id="UP000325902"/>
    </source>
</evidence>
<evidence type="ECO:0000256" key="3">
    <source>
        <dbReference type="ARBA" id="ARBA00022664"/>
    </source>
</evidence>
<feature type="region of interest" description="Disordered" evidence="7">
    <location>
        <begin position="536"/>
        <end position="571"/>
    </location>
</feature>
<name>A0A5N5D6W1_9PEZI</name>
<proteinExistence type="inferred from homology"/>
<evidence type="ECO:0000256" key="2">
    <source>
        <dbReference type="ARBA" id="ARBA00006076"/>
    </source>
</evidence>
<evidence type="ECO:0000256" key="7">
    <source>
        <dbReference type="SAM" id="MobiDB-lite"/>
    </source>
</evidence>
<dbReference type="InterPro" id="IPR045347">
    <property type="entry name" value="HIND"/>
</dbReference>
<feature type="compositionally biased region" description="Basic residues" evidence="7">
    <location>
        <begin position="608"/>
        <end position="618"/>
    </location>
</feature>
<feature type="compositionally biased region" description="Basic residues" evidence="7">
    <location>
        <begin position="288"/>
        <end position="301"/>
    </location>
</feature>
<evidence type="ECO:0000256" key="1">
    <source>
        <dbReference type="ARBA" id="ARBA00004123"/>
    </source>
</evidence>
<dbReference type="Pfam" id="PF03343">
    <property type="entry name" value="SART-1"/>
    <property type="match status" value="1"/>
</dbReference>
<keyword evidence="4" id="KW-0508">mRNA splicing</keyword>
<feature type="region of interest" description="Disordered" evidence="7">
    <location>
        <begin position="608"/>
        <end position="667"/>
    </location>
</feature>
<keyword evidence="9" id="KW-1185">Reference proteome</keyword>
<dbReference type="EMBL" id="VCHE01000064">
    <property type="protein sequence ID" value="KAB2573122.1"/>
    <property type="molecule type" value="Genomic_DNA"/>
</dbReference>
<dbReference type="PANTHER" id="PTHR14152:SF5">
    <property type="entry name" value="U4_U6.U5 TRI-SNRNP-ASSOCIATED PROTEIN 1"/>
    <property type="match status" value="1"/>
</dbReference>
<evidence type="ECO:0000256" key="4">
    <source>
        <dbReference type="ARBA" id="ARBA00023187"/>
    </source>
</evidence>
<feature type="compositionally biased region" description="Basic and acidic residues" evidence="7">
    <location>
        <begin position="619"/>
        <end position="636"/>
    </location>
</feature>
<evidence type="ECO:0000256" key="6">
    <source>
        <dbReference type="SAM" id="Coils"/>
    </source>
</evidence>
<comment type="caution">
    <text evidence="8">The sequence shown here is derived from an EMBL/GenBank/DDBJ whole genome shotgun (WGS) entry which is preliminary data.</text>
</comment>
<keyword evidence="5" id="KW-0539">Nucleus</keyword>
<feature type="coiled-coil region" evidence="6">
    <location>
        <begin position="65"/>
        <end position="145"/>
    </location>
</feature>
<comment type="subcellular location">
    <subcellularLocation>
        <location evidence="1">Nucleus</location>
    </subcellularLocation>
</comment>
<feature type="region of interest" description="Disordered" evidence="7">
    <location>
        <begin position="359"/>
        <end position="484"/>
    </location>
</feature>
<protein>
    <submittedName>
        <fullName evidence="8">U4/U6.U5 tri-snRNP-associated protein snu66</fullName>
    </submittedName>
</protein>
<dbReference type="GO" id="GO:0046540">
    <property type="term" value="C:U4/U6 x U5 tri-snRNP complex"/>
    <property type="evidence" value="ECO:0007669"/>
    <property type="project" value="InterPro"/>
</dbReference>
<gene>
    <name evidence="8" type="primary">snu66</name>
    <name evidence="8" type="ORF">DBV05_g8171</name>
</gene>
<dbReference type="GO" id="GO:0045292">
    <property type="term" value="P:mRNA cis splicing, via spliceosome"/>
    <property type="evidence" value="ECO:0007669"/>
    <property type="project" value="TreeGrafter"/>
</dbReference>
<feature type="compositionally biased region" description="Basic and acidic residues" evidence="7">
    <location>
        <begin position="25"/>
        <end position="41"/>
    </location>
</feature>
<keyword evidence="3" id="KW-0507">mRNA processing</keyword>
<keyword evidence="6" id="KW-0175">Coiled coil</keyword>
<dbReference type="AlphaFoldDB" id="A0A5N5D6W1"/>
<feature type="compositionally biased region" description="Basic and acidic residues" evidence="7">
    <location>
        <begin position="367"/>
        <end position="379"/>
    </location>
</feature>
<dbReference type="InterPro" id="IPR005011">
    <property type="entry name" value="SNU66/SART1"/>
</dbReference>
<evidence type="ECO:0000256" key="5">
    <source>
        <dbReference type="ARBA" id="ARBA00023242"/>
    </source>
</evidence>
<feature type="compositionally biased region" description="Acidic residues" evidence="7">
    <location>
        <begin position="175"/>
        <end position="185"/>
    </location>
</feature>